<dbReference type="Proteomes" id="UP000483820">
    <property type="component" value="Chromosome X"/>
</dbReference>
<organism evidence="1 2">
    <name type="scientific">Caenorhabditis remanei</name>
    <name type="common">Caenorhabditis vulgaris</name>
    <dbReference type="NCBI Taxonomy" id="31234"/>
    <lineage>
        <taxon>Eukaryota</taxon>
        <taxon>Metazoa</taxon>
        <taxon>Ecdysozoa</taxon>
        <taxon>Nematoda</taxon>
        <taxon>Chromadorea</taxon>
        <taxon>Rhabditida</taxon>
        <taxon>Rhabditina</taxon>
        <taxon>Rhabditomorpha</taxon>
        <taxon>Rhabditoidea</taxon>
        <taxon>Rhabditidae</taxon>
        <taxon>Peloderinae</taxon>
        <taxon>Caenorhabditis</taxon>
    </lineage>
</organism>
<reference evidence="1 2" key="1">
    <citation type="submission" date="2019-12" db="EMBL/GenBank/DDBJ databases">
        <title>Chromosome-level assembly of the Caenorhabditis remanei genome.</title>
        <authorList>
            <person name="Teterina A.A."/>
            <person name="Willis J.H."/>
            <person name="Phillips P.C."/>
        </authorList>
    </citation>
    <scope>NUCLEOTIDE SEQUENCE [LARGE SCALE GENOMIC DNA]</scope>
    <source>
        <strain evidence="1 2">PX506</strain>
        <tissue evidence="1">Whole organism</tissue>
    </source>
</reference>
<dbReference type="GeneID" id="9824973"/>
<dbReference type="RefSeq" id="XP_053578403.1">
    <property type="nucleotide sequence ID" value="XM_053734837.1"/>
</dbReference>
<dbReference type="KEGG" id="crq:GCK72_022458"/>
<protein>
    <submittedName>
        <fullName evidence="1">Uncharacterized protein</fullName>
    </submittedName>
</protein>
<sequence length="78" mass="9203">MTSLISVEKYHHELDAIVGEAMTNFRSLIRMEYAGIYNTDKTEEERMVHMKELCQEVQQHIATKKDNMLSKLREQKDS</sequence>
<dbReference type="EMBL" id="WUAV01000006">
    <property type="protein sequence ID" value="KAF1746007.1"/>
    <property type="molecule type" value="Genomic_DNA"/>
</dbReference>
<evidence type="ECO:0000313" key="1">
    <source>
        <dbReference type="EMBL" id="KAF1746007.1"/>
    </source>
</evidence>
<proteinExistence type="predicted"/>
<dbReference type="AlphaFoldDB" id="A0A6A5FTU3"/>
<gene>
    <name evidence="1" type="ORF">GCK72_022458</name>
</gene>
<comment type="caution">
    <text evidence="1">The sequence shown here is derived from an EMBL/GenBank/DDBJ whole genome shotgun (WGS) entry which is preliminary data.</text>
</comment>
<dbReference type="CTD" id="9824973"/>
<name>A0A6A5FTU3_CAERE</name>
<accession>A0A6A5FTU3</accession>
<evidence type="ECO:0000313" key="2">
    <source>
        <dbReference type="Proteomes" id="UP000483820"/>
    </source>
</evidence>